<feature type="region of interest" description="Disordered" evidence="5">
    <location>
        <begin position="1"/>
        <end position="25"/>
    </location>
</feature>
<reference evidence="8 9" key="1">
    <citation type="submission" date="2024-09" db="EMBL/GenBank/DDBJ databases">
        <authorList>
            <person name="Sun Q."/>
            <person name="Mori K."/>
        </authorList>
    </citation>
    <scope>NUCLEOTIDE SEQUENCE [LARGE SCALE GENOMIC DNA]</scope>
    <source>
        <strain evidence="8 9">TISTR 1856</strain>
    </source>
</reference>
<evidence type="ECO:0000256" key="2">
    <source>
        <dbReference type="ARBA" id="ARBA00022692"/>
    </source>
</evidence>
<feature type="transmembrane region" description="Helical" evidence="6">
    <location>
        <begin position="167"/>
        <end position="188"/>
    </location>
</feature>
<dbReference type="InterPro" id="IPR036259">
    <property type="entry name" value="MFS_trans_sf"/>
</dbReference>
<dbReference type="PROSITE" id="PS50850">
    <property type="entry name" value="MFS"/>
    <property type="match status" value="1"/>
</dbReference>
<dbReference type="Pfam" id="PF07690">
    <property type="entry name" value="MFS_1"/>
    <property type="match status" value="1"/>
</dbReference>
<dbReference type="PANTHER" id="PTHR23508">
    <property type="entry name" value="CARBOXYLIC ACID TRANSPORTER PROTEIN HOMOLOG"/>
    <property type="match status" value="1"/>
</dbReference>
<feature type="compositionally biased region" description="Low complexity" evidence="5">
    <location>
        <begin position="9"/>
        <end position="24"/>
    </location>
</feature>
<feature type="domain" description="Major facilitator superfamily (MFS) profile" evidence="7">
    <location>
        <begin position="38"/>
        <end position="451"/>
    </location>
</feature>
<gene>
    <name evidence="8" type="ORF">ACFFVI_12400</name>
</gene>
<feature type="transmembrane region" description="Helical" evidence="6">
    <location>
        <begin position="40"/>
        <end position="63"/>
    </location>
</feature>
<dbReference type="Proteomes" id="UP001589748">
    <property type="component" value="Unassembled WGS sequence"/>
</dbReference>
<name>A0ABV5LUM2_9ACTN</name>
<comment type="subcellular location">
    <subcellularLocation>
        <location evidence="1">Cell membrane</location>
        <topology evidence="1">Multi-pass membrane protein</topology>
    </subcellularLocation>
</comment>
<organism evidence="8 9">
    <name type="scientific">Kineococcus gynurae</name>
    <dbReference type="NCBI Taxonomy" id="452979"/>
    <lineage>
        <taxon>Bacteria</taxon>
        <taxon>Bacillati</taxon>
        <taxon>Actinomycetota</taxon>
        <taxon>Actinomycetes</taxon>
        <taxon>Kineosporiales</taxon>
        <taxon>Kineosporiaceae</taxon>
        <taxon>Kineococcus</taxon>
    </lineage>
</organism>
<feature type="transmembrane region" description="Helical" evidence="6">
    <location>
        <begin position="427"/>
        <end position="446"/>
    </location>
</feature>
<dbReference type="PANTHER" id="PTHR23508:SF10">
    <property type="entry name" value="CARBOXYLIC ACID TRANSPORTER PROTEIN HOMOLOG"/>
    <property type="match status" value="1"/>
</dbReference>
<dbReference type="EMBL" id="JBHMDM010000007">
    <property type="protein sequence ID" value="MFB9377769.1"/>
    <property type="molecule type" value="Genomic_DNA"/>
</dbReference>
<dbReference type="InterPro" id="IPR011701">
    <property type="entry name" value="MFS"/>
</dbReference>
<proteinExistence type="predicted"/>
<evidence type="ECO:0000256" key="6">
    <source>
        <dbReference type="SAM" id="Phobius"/>
    </source>
</evidence>
<dbReference type="InterPro" id="IPR005829">
    <property type="entry name" value="Sugar_transporter_CS"/>
</dbReference>
<feature type="transmembrane region" description="Helical" evidence="6">
    <location>
        <begin position="69"/>
        <end position="96"/>
    </location>
</feature>
<dbReference type="InterPro" id="IPR020846">
    <property type="entry name" value="MFS_dom"/>
</dbReference>
<evidence type="ECO:0000313" key="9">
    <source>
        <dbReference type="Proteomes" id="UP001589748"/>
    </source>
</evidence>
<feature type="transmembrane region" description="Helical" evidence="6">
    <location>
        <begin position="271"/>
        <end position="291"/>
    </location>
</feature>
<keyword evidence="2 6" id="KW-0812">Transmembrane</keyword>
<feature type="transmembrane region" description="Helical" evidence="6">
    <location>
        <begin position="396"/>
        <end position="421"/>
    </location>
</feature>
<keyword evidence="4 6" id="KW-0472">Membrane</keyword>
<keyword evidence="3 6" id="KW-1133">Transmembrane helix</keyword>
<feature type="transmembrane region" description="Helical" evidence="6">
    <location>
        <begin position="335"/>
        <end position="356"/>
    </location>
</feature>
<feature type="transmembrane region" description="Helical" evidence="6">
    <location>
        <begin position="303"/>
        <end position="323"/>
    </location>
</feature>
<evidence type="ECO:0000259" key="7">
    <source>
        <dbReference type="PROSITE" id="PS50850"/>
    </source>
</evidence>
<comment type="caution">
    <text evidence="8">The sequence shown here is derived from an EMBL/GenBank/DDBJ whole genome shotgun (WGS) entry which is preliminary data.</text>
</comment>
<evidence type="ECO:0000256" key="3">
    <source>
        <dbReference type="ARBA" id="ARBA00022989"/>
    </source>
</evidence>
<dbReference type="RefSeq" id="WP_380137890.1">
    <property type="nucleotide sequence ID" value="NZ_JBHLUI010000008.1"/>
</dbReference>
<dbReference type="SUPFAM" id="SSF103473">
    <property type="entry name" value="MFS general substrate transporter"/>
    <property type="match status" value="1"/>
</dbReference>
<evidence type="ECO:0000313" key="8">
    <source>
        <dbReference type="EMBL" id="MFB9377769.1"/>
    </source>
</evidence>
<accession>A0ABV5LUM2</accession>
<protein>
    <submittedName>
        <fullName evidence="8">MFS transporter</fullName>
    </submittedName>
</protein>
<feature type="transmembrane region" description="Helical" evidence="6">
    <location>
        <begin position="194"/>
        <end position="213"/>
    </location>
</feature>
<dbReference type="PROSITE" id="PS00216">
    <property type="entry name" value="SUGAR_TRANSPORT_1"/>
    <property type="match status" value="1"/>
</dbReference>
<evidence type="ECO:0000256" key="5">
    <source>
        <dbReference type="SAM" id="MobiDB-lite"/>
    </source>
</evidence>
<evidence type="ECO:0000256" key="1">
    <source>
        <dbReference type="ARBA" id="ARBA00004651"/>
    </source>
</evidence>
<evidence type="ECO:0000256" key="4">
    <source>
        <dbReference type="ARBA" id="ARBA00023136"/>
    </source>
</evidence>
<keyword evidence="9" id="KW-1185">Reference proteome</keyword>
<feature type="transmembrane region" description="Helical" evidence="6">
    <location>
        <begin position="362"/>
        <end position="384"/>
    </location>
</feature>
<sequence length="470" mass="50054">MNVPESTVPPTAGTPAGTGPTTNPWRRHLVSVRETRKGTLFALMAWVFAVYDFILFGTLLPALQADFTWSAATATGVATLISIGTAFVVLGVGPLVDRLGRRRGMLITVAGTAVASGLTALTFNPAYLVAVRSLGGLGLAEQSVNTTYLNEIYAVSEDAAIKKRRGFVYSIVQGGWPLGTLLAAAFAALLLPVVGWRGCFLLATFPAIVILLLRRTLKETPQFQIASRLRTLVKEGRTEEARSLAAEYELEAPEHTPLRQIFAPAARRNTIALSLAWIFNWFGIQVFSVLGTSVLVQAKGVDFASALGMFIIINVVAFTGYLFHGWAGDRFGRRNVIVVGWFVSTVAFTLMLTLQTGTVMTVVLYSMGMFFLVGPYAALLFLMGECYDTDCRATGATFLGAMSQPGAIVAGITVTALLAAGTSWSAAALWVGAGGILVSTVAMLFCRRVAVLESIDPELVPVGATAVATH</sequence>
<dbReference type="Gene3D" id="1.20.1250.20">
    <property type="entry name" value="MFS general substrate transporter like domains"/>
    <property type="match status" value="1"/>
</dbReference>